<reference evidence="1" key="1">
    <citation type="journal article" date="2018" name="Data Brief">
        <title>Genome sequence data from 17 accessions of Ensete ventricosum, a staple food crop for millions in Ethiopia.</title>
        <authorList>
            <person name="Yemataw Z."/>
            <person name="Muzemil S."/>
            <person name="Ambachew D."/>
            <person name="Tripathi L."/>
            <person name="Tesfaye K."/>
            <person name="Chala A."/>
            <person name="Farbos A."/>
            <person name="O'Neill P."/>
            <person name="Moore K."/>
            <person name="Grant M."/>
            <person name="Studholme D.J."/>
        </authorList>
    </citation>
    <scope>NUCLEOTIDE SEQUENCE [LARGE SCALE GENOMIC DNA]</scope>
    <source>
        <tissue evidence="1">Leaf</tissue>
    </source>
</reference>
<accession>A0A445MFG6</accession>
<dbReference type="AlphaFoldDB" id="A0A445MFG6"/>
<sequence length="111" mass="12259">MQGRPNAARLLEQHQRLARRGVASTKALPAGMPLAYPRGAARAQGSSLEEDRDSLEYYRGSRKAYQDEISPKFAIRFVEGIRKLIGSTLGDRRKKTGRLTARMSEAAELAG</sequence>
<evidence type="ECO:0000313" key="1">
    <source>
        <dbReference type="EMBL" id="RZR73002.1"/>
    </source>
</evidence>
<organism evidence="1">
    <name type="scientific">Ensete ventricosum</name>
    <name type="common">Abyssinian banana</name>
    <name type="synonym">Musa ensete</name>
    <dbReference type="NCBI Taxonomy" id="4639"/>
    <lineage>
        <taxon>Eukaryota</taxon>
        <taxon>Viridiplantae</taxon>
        <taxon>Streptophyta</taxon>
        <taxon>Embryophyta</taxon>
        <taxon>Tracheophyta</taxon>
        <taxon>Spermatophyta</taxon>
        <taxon>Magnoliopsida</taxon>
        <taxon>Liliopsida</taxon>
        <taxon>Zingiberales</taxon>
        <taxon>Musaceae</taxon>
        <taxon>Ensete</taxon>
    </lineage>
</organism>
<protein>
    <submittedName>
        <fullName evidence="1">Uncharacterized protein</fullName>
    </submittedName>
</protein>
<dbReference type="Proteomes" id="UP000290560">
    <property type="component" value="Unassembled WGS sequence"/>
</dbReference>
<dbReference type="EMBL" id="KV875802">
    <property type="protein sequence ID" value="RZR73002.1"/>
    <property type="molecule type" value="Genomic_DNA"/>
</dbReference>
<proteinExistence type="predicted"/>
<name>A0A445MFG6_ENSVE</name>
<gene>
    <name evidence="1" type="ORF">BHM03_00019117</name>
</gene>
<feature type="non-terminal residue" evidence="1">
    <location>
        <position position="111"/>
    </location>
</feature>